<dbReference type="Proteomes" id="UP001607302">
    <property type="component" value="Unassembled WGS sequence"/>
</dbReference>
<proteinExistence type="predicted"/>
<dbReference type="PROSITE" id="PS51257">
    <property type="entry name" value="PROKAR_LIPOPROTEIN"/>
    <property type="match status" value="1"/>
</dbReference>
<reference evidence="2 3" key="1">
    <citation type="journal article" date="2024" name="Ann. Entomol. Soc. Am.">
        <title>Genomic analyses of the southern and eastern yellowjacket wasps (Hymenoptera: Vespidae) reveal evolutionary signatures of social life.</title>
        <authorList>
            <person name="Catto M.A."/>
            <person name="Caine P.B."/>
            <person name="Orr S.E."/>
            <person name="Hunt B.G."/>
            <person name="Goodisman M.A.D."/>
        </authorList>
    </citation>
    <scope>NUCLEOTIDE SEQUENCE [LARGE SCALE GENOMIC DNA]</scope>
    <source>
        <strain evidence="2">233</strain>
        <tissue evidence="2">Head and thorax</tissue>
    </source>
</reference>
<keyword evidence="1" id="KW-0472">Membrane</keyword>
<feature type="transmembrane region" description="Helical" evidence="1">
    <location>
        <begin position="121"/>
        <end position="144"/>
    </location>
</feature>
<gene>
    <name evidence="2" type="ORF">V1478_012988</name>
</gene>
<evidence type="ECO:0000313" key="3">
    <source>
        <dbReference type="Proteomes" id="UP001607302"/>
    </source>
</evidence>
<organism evidence="2 3">
    <name type="scientific">Vespula squamosa</name>
    <name type="common">Southern yellow jacket</name>
    <name type="synonym">Wasp</name>
    <dbReference type="NCBI Taxonomy" id="30214"/>
    <lineage>
        <taxon>Eukaryota</taxon>
        <taxon>Metazoa</taxon>
        <taxon>Ecdysozoa</taxon>
        <taxon>Arthropoda</taxon>
        <taxon>Hexapoda</taxon>
        <taxon>Insecta</taxon>
        <taxon>Pterygota</taxon>
        <taxon>Neoptera</taxon>
        <taxon>Endopterygota</taxon>
        <taxon>Hymenoptera</taxon>
        <taxon>Apocrita</taxon>
        <taxon>Aculeata</taxon>
        <taxon>Vespoidea</taxon>
        <taxon>Vespidae</taxon>
        <taxon>Vespinae</taxon>
        <taxon>Vespula</taxon>
    </lineage>
</organism>
<name>A0ABD2A9I6_VESSQ</name>
<dbReference type="EMBL" id="JAUDFV010000153">
    <property type="protein sequence ID" value="KAL2717288.1"/>
    <property type="molecule type" value="Genomic_DNA"/>
</dbReference>
<protein>
    <submittedName>
        <fullName evidence="2">Uncharacterized protein</fullName>
    </submittedName>
</protein>
<sequence length="154" mass="16971">MYTRLKFSDENVPVNLTLSSCLNVLPDLTHREVLHEETRDQGKLLGKSPYSPVFGGSKVDSLDPLCSSRSAASALNATHICRFTTLVLREAIRGSRGSFLRISARIRMMFENERNSGSTSWLAAAATAWVLLLLVVLVLVLVLLPDGVVSEKER</sequence>
<dbReference type="AlphaFoldDB" id="A0ABD2A9I6"/>
<comment type="caution">
    <text evidence="2">The sequence shown here is derived from an EMBL/GenBank/DDBJ whole genome shotgun (WGS) entry which is preliminary data.</text>
</comment>
<evidence type="ECO:0000256" key="1">
    <source>
        <dbReference type="SAM" id="Phobius"/>
    </source>
</evidence>
<keyword evidence="1" id="KW-1133">Transmembrane helix</keyword>
<accession>A0ABD2A9I6</accession>
<keyword evidence="1" id="KW-0812">Transmembrane</keyword>
<evidence type="ECO:0000313" key="2">
    <source>
        <dbReference type="EMBL" id="KAL2717288.1"/>
    </source>
</evidence>
<keyword evidence="3" id="KW-1185">Reference proteome</keyword>